<dbReference type="AlphaFoldDB" id="A0A319E989"/>
<dbReference type="VEuPathDB" id="FungiDB:BO78DRAFT_167373"/>
<proteinExistence type="predicted"/>
<reference evidence="1 2" key="1">
    <citation type="submission" date="2018-02" db="EMBL/GenBank/DDBJ databases">
        <title>The genomes of Aspergillus section Nigri reveals drivers in fungal speciation.</title>
        <authorList>
            <consortium name="DOE Joint Genome Institute"/>
            <person name="Vesth T.C."/>
            <person name="Nybo J."/>
            <person name="Theobald S."/>
            <person name="Brandl J."/>
            <person name="Frisvad J.C."/>
            <person name="Nielsen K.F."/>
            <person name="Lyhne E.K."/>
            <person name="Kogle M.E."/>
            <person name="Kuo A."/>
            <person name="Riley R."/>
            <person name="Clum A."/>
            <person name="Nolan M."/>
            <person name="Lipzen A."/>
            <person name="Salamov A."/>
            <person name="Henrissat B."/>
            <person name="Wiebenga A."/>
            <person name="De vries R.P."/>
            <person name="Grigoriev I.V."/>
            <person name="Mortensen U.H."/>
            <person name="Andersen M.R."/>
            <person name="Baker S.E."/>
        </authorList>
    </citation>
    <scope>NUCLEOTIDE SEQUENCE [LARGE SCALE GENOMIC DNA]</scope>
    <source>
        <strain evidence="1 2">CBS 121057</strain>
    </source>
</reference>
<sequence length="176" mass="20483">MALYLSFPVLDELVRFVEEDSRYEDSVKAMTSGIPNYYFPVANGFAVVPEQNRNGRYPDLIVLKIQRRFPGDRSMIDHTFAEAKKMADDIPASLDQLQSALEGSNTEFRRCWALLVHAHTFHFYQYHETLPVNDRLVPWAPPNRPQTQNAFHARKDCAEIDWMLRHMAQHEVPPPR</sequence>
<protein>
    <submittedName>
        <fullName evidence="1">Uncharacterized protein</fullName>
    </submittedName>
</protein>
<evidence type="ECO:0000313" key="1">
    <source>
        <dbReference type="EMBL" id="PYI04675.1"/>
    </source>
</evidence>
<dbReference type="Proteomes" id="UP000248423">
    <property type="component" value="Unassembled WGS sequence"/>
</dbReference>
<evidence type="ECO:0000313" key="2">
    <source>
        <dbReference type="Proteomes" id="UP000248423"/>
    </source>
</evidence>
<accession>A0A319E989</accession>
<name>A0A319E989_ASPSB</name>
<keyword evidence="2" id="KW-1185">Reference proteome</keyword>
<dbReference type="EMBL" id="KZ826366">
    <property type="protein sequence ID" value="PYI04675.1"/>
    <property type="molecule type" value="Genomic_DNA"/>
</dbReference>
<gene>
    <name evidence="1" type="ORF">BO78DRAFT_167373</name>
</gene>
<organism evidence="1 2">
    <name type="scientific">Aspergillus sclerotiicarbonarius (strain CBS 121057 / IBT 28362)</name>
    <dbReference type="NCBI Taxonomy" id="1448318"/>
    <lineage>
        <taxon>Eukaryota</taxon>
        <taxon>Fungi</taxon>
        <taxon>Dikarya</taxon>
        <taxon>Ascomycota</taxon>
        <taxon>Pezizomycotina</taxon>
        <taxon>Eurotiomycetes</taxon>
        <taxon>Eurotiomycetidae</taxon>
        <taxon>Eurotiales</taxon>
        <taxon>Aspergillaceae</taxon>
        <taxon>Aspergillus</taxon>
        <taxon>Aspergillus subgen. Circumdati</taxon>
    </lineage>
</organism>
<dbReference type="OrthoDB" id="4177946at2759"/>